<evidence type="ECO:0000313" key="4">
    <source>
        <dbReference type="EMBL" id="KAB1202056.1"/>
    </source>
</evidence>
<feature type="domain" description="C2H2-type" evidence="3">
    <location>
        <begin position="124"/>
        <end position="151"/>
    </location>
</feature>
<dbReference type="InterPro" id="IPR013087">
    <property type="entry name" value="Znf_C2H2_type"/>
</dbReference>
<keyword evidence="1" id="KW-0479">Metal-binding</keyword>
<dbReference type="EMBL" id="RXIC02000026">
    <property type="protein sequence ID" value="KAB1202056.1"/>
    <property type="molecule type" value="Genomic_DNA"/>
</dbReference>
<dbReference type="InterPro" id="IPR036236">
    <property type="entry name" value="Znf_C2H2_sf"/>
</dbReference>
<comment type="caution">
    <text evidence="4">The sequence shown here is derived from an EMBL/GenBank/DDBJ whole genome shotgun (WGS) entry which is preliminary data.</text>
</comment>
<sequence length="265" mass="28811">MDDPGDSSSLEKTSNKHEHDSPREQTGGDGENNIRAEGDDALSAGGLEEGSQKKLRVRNEEHGSSSSAMQKPKRKVELLEIPERDPNCVVCGKNFNSWKALFGHMRSHPERQTWGVLEIPERDPNCVVCGKNFNSWKALFGHMRSHPERQWRGVFPPPTGSWDPSVSVDREAEPGTGMVPDLAQEEIATALLNVAQGVLATLTSSVVATSNTAEGSKVDEAEASASSPTRGLVIDLNQPQEKSSKALKFDLNLPPANDEDIPEPP</sequence>
<dbReference type="OrthoDB" id="6077919at2759"/>
<feature type="domain" description="C2H2-type" evidence="3">
    <location>
        <begin position="86"/>
        <end position="113"/>
    </location>
</feature>
<proteinExistence type="predicted"/>
<evidence type="ECO:0000313" key="5">
    <source>
        <dbReference type="Proteomes" id="UP000516437"/>
    </source>
</evidence>
<accession>A0A6A1UPG6</accession>
<dbReference type="Pfam" id="PF13912">
    <property type="entry name" value="zf-C2H2_6"/>
    <property type="match status" value="2"/>
</dbReference>
<organism evidence="4 5">
    <name type="scientific">Morella rubra</name>
    <name type="common">Chinese bayberry</name>
    <dbReference type="NCBI Taxonomy" id="262757"/>
    <lineage>
        <taxon>Eukaryota</taxon>
        <taxon>Viridiplantae</taxon>
        <taxon>Streptophyta</taxon>
        <taxon>Embryophyta</taxon>
        <taxon>Tracheophyta</taxon>
        <taxon>Spermatophyta</taxon>
        <taxon>Magnoliopsida</taxon>
        <taxon>eudicotyledons</taxon>
        <taxon>Gunneridae</taxon>
        <taxon>Pentapetalae</taxon>
        <taxon>rosids</taxon>
        <taxon>fabids</taxon>
        <taxon>Fagales</taxon>
        <taxon>Myricaceae</taxon>
        <taxon>Morella</taxon>
    </lineage>
</organism>
<feature type="region of interest" description="Disordered" evidence="2">
    <location>
        <begin position="1"/>
        <end position="74"/>
    </location>
</feature>
<dbReference type="Proteomes" id="UP000516437">
    <property type="component" value="Chromosome 8"/>
</dbReference>
<dbReference type="AlphaFoldDB" id="A0A6A1UPG6"/>
<dbReference type="GO" id="GO:0008270">
    <property type="term" value="F:zinc ion binding"/>
    <property type="evidence" value="ECO:0007669"/>
    <property type="project" value="UniProtKB-KW"/>
</dbReference>
<dbReference type="SUPFAM" id="SSF57667">
    <property type="entry name" value="beta-beta-alpha zinc fingers"/>
    <property type="match status" value="1"/>
</dbReference>
<feature type="region of interest" description="Disordered" evidence="2">
    <location>
        <begin position="211"/>
        <end position="265"/>
    </location>
</feature>
<dbReference type="PROSITE" id="PS00028">
    <property type="entry name" value="ZINC_FINGER_C2H2_1"/>
    <property type="match status" value="2"/>
</dbReference>
<gene>
    <name evidence="4" type="ORF">CJ030_MR8G029135</name>
</gene>
<evidence type="ECO:0000259" key="3">
    <source>
        <dbReference type="PROSITE" id="PS50157"/>
    </source>
</evidence>
<protein>
    <submittedName>
        <fullName evidence="4">Zinc finger protein ZAT3</fullName>
    </submittedName>
</protein>
<name>A0A6A1UPG6_9ROSI</name>
<evidence type="ECO:0000256" key="2">
    <source>
        <dbReference type="SAM" id="MobiDB-lite"/>
    </source>
</evidence>
<feature type="compositionally biased region" description="Polar residues" evidence="2">
    <location>
        <begin position="1"/>
        <end position="12"/>
    </location>
</feature>
<dbReference type="PROSITE" id="PS50157">
    <property type="entry name" value="ZINC_FINGER_C2H2_2"/>
    <property type="match status" value="2"/>
</dbReference>
<reference evidence="4 5" key="1">
    <citation type="journal article" date="2019" name="Plant Biotechnol. J.">
        <title>The red bayberry genome and genetic basis of sex determination.</title>
        <authorList>
            <person name="Jia H.M."/>
            <person name="Jia H.J."/>
            <person name="Cai Q.L."/>
            <person name="Wang Y."/>
            <person name="Zhao H.B."/>
            <person name="Yang W.F."/>
            <person name="Wang G.Y."/>
            <person name="Li Y.H."/>
            <person name="Zhan D.L."/>
            <person name="Shen Y.T."/>
            <person name="Niu Q.F."/>
            <person name="Chang L."/>
            <person name="Qiu J."/>
            <person name="Zhao L."/>
            <person name="Xie H.B."/>
            <person name="Fu W.Y."/>
            <person name="Jin J."/>
            <person name="Li X.W."/>
            <person name="Jiao Y."/>
            <person name="Zhou C.C."/>
            <person name="Tu T."/>
            <person name="Chai C.Y."/>
            <person name="Gao J.L."/>
            <person name="Fan L.J."/>
            <person name="van de Weg E."/>
            <person name="Wang J.Y."/>
            <person name="Gao Z.S."/>
        </authorList>
    </citation>
    <scope>NUCLEOTIDE SEQUENCE [LARGE SCALE GENOMIC DNA]</scope>
    <source>
        <tissue evidence="4">Leaves</tissue>
    </source>
</reference>
<keyword evidence="5" id="KW-1185">Reference proteome</keyword>
<evidence type="ECO:0000256" key="1">
    <source>
        <dbReference type="PROSITE-ProRule" id="PRU00042"/>
    </source>
</evidence>
<dbReference type="PANTHER" id="PTHR47591">
    <property type="entry name" value="ZINC FINGER PROTEIN ZAT2-RELATED"/>
    <property type="match status" value="1"/>
</dbReference>
<feature type="compositionally biased region" description="Basic and acidic residues" evidence="2">
    <location>
        <begin position="13"/>
        <end position="23"/>
    </location>
</feature>
<keyword evidence="1" id="KW-0863">Zinc-finger</keyword>
<keyword evidence="1" id="KW-0862">Zinc</keyword>
<dbReference type="Gene3D" id="3.30.160.60">
    <property type="entry name" value="Classic Zinc Finger"/>
    <property type="match status" value="1"/>
</dbReference>
<dbReference type="SMART" id="SM00355">
    <property type="entry name" value="ZnF_C2H2"/>
    <property type="match status" value="2"/>
</dbReference>
<dbReference type="PANTHER" id="PTHR47591:SF13">
    <property type="entry name" value="OS02G0293900 PROTEIN"/>
    <property type="match status" value="1"/>
</dbReference>